<dbReference type="Proteomes" id="UP000639643">
    <property type="component" value="Unassembled WGS sequence"/>
</dbReference>
<proteinExistence type="predicted"/>
<evidence type="ECO:0000313" key="3">
    <source>
        <dbReference type="Proteomes" id="UP000639643"/>
    </source>
</evidence>
<reference evidence="2" key="1">
    <citation type="journal article" date="2020" name="Phytopathology">
        <title>Genome Sequence Resources of Colletotrichum truncatum, C. plurivorum, C. musicola, and C. sojae: Four Species Pathogenic to Soybean (Glycine max).</title>
        <authorList>
            <person name="Rogerio F."/>
            <person name="Boufleur T.R."/>
            <person name="Ciampi-Guillardi M."/>
            <person name="Sukno S.A."/>
            <person name="Thon M.R."/>
            <person name="Massola Junior N.S."/>
            <person name="Baroncelli R."/>
        </authorList>
    </citation>
    <scope>NUCLEOTIDE SEQUENCE</scope>
    <source>
        <strain evidence="2">LFN0074</strain>
    </source>
</reference>
<feature type="region of interest" description="Disordered" evidence="1">
    <location>
        <begin position="1"/>
        <end position="24"/>
    </location>
</feature>
<keyword evidence="3" id="KW-1185">Reference proteome</keyword>
<protein>
    <submittedName>
        <fullName evidence="2">Uncharacterized protein</fullName>
    </submittedName>
</protein>
<evidence type="ECO:0000313" key="2">
    <source>
        <dbReference type="EMBL" id="KAF6822244.1"/>
    </source>
</evidence>
<feature type="region of interest" description="Disordered" evidence="1">
    <location>
        <begin position="65"/>
        <end position="92"/>
    </location>
</feature>
<accession>A0A8H6N6Q6</accession>
<gene>
    <name evidence="2" type="ORF">CMUS01_11153</name>
</gene>
<sequence>MAGRRCQGRPTKRGRRQKSSRPSKANVHRRQCFCFSSGWPSSRWVLFLTVLSLCSVPVFERGGGISAGGGEESNGPSPVAEPRYKGRKRERLPQEWQRQRGLSLHKWTRHPLGTSDAASLPIFAGAIPGETDRPEARSRAFCACVCLYLYLHLYLCHFVRAGTTKEGANDFKNLDIDGFSATGNIDAWLKVPARLFPFPAGQL</sequence>
<name>A0A8H6N6Q6_9PEZI</name>
<dbReference type="AlphaFoldDB" id="A0A8H6N6Q6"/>
<dbReference type="EMBL" id="WIGM01000550">
    <property type="protein sequence ID" value="KAF6822244.1"/>
    <property type="molecule type" value="Genomic_DNA"/>
</dbReference>
<organism evidence="2 3">
    <name type="scientific">Colletotrichum musicola</name>
    <dbReference type="NCBI Taxonomy" id="2175873"/>
    <lineage>
        <taxon>Eukaryota</taxon>
        <taxon>Fungi</taxon>
        <taxon>Dikarya</taxon>
        <taxon>Ascomycota</taxon>
        <taxon>Pezizomycotina</taxon>
        <taxon>Sordariomycetes</taxon>
        <taxon>Hypocreomycetidae</taxon>
        <taxon>Glomerellales</taxon>
        <taxon>Glomerellaceae</taxon>
        <taxon>Colletotrichum</taxon>
        <taxon>Colletotrichum orchidearum species complex</taxon>
    </lineage>
</organism>
<comment type="caution">
    <text evidence="2">The sequence shown here is derived from an EMBL/GenBank/DDBJ whole genome shotgun (WGS) entry which is preliminary data.</text>
</comment>
<evidence type="ECO:0000256" key="1">
    <source>
        <dbReference type="SAM" id="MobiDB-lite"/>
    </source>
</evidence>